<accession>A0A2N7AW09</accession>
<dbReference type="PANTHER" id="PTHR30185">
    <property type="entry name" value="CRYPTIC BETA-GLUCOSIDE BGL OPERON ANTITERMINATOR"/>
    <property type="match status" value="1"/>
</dbReference>
<dbReference type="AlphaFoldDB" id="A0A2N7AW09"/>
<dbReference type="InterPro" id="IPR004341">
    <property type="entry name" value="CAT_RNA-bd_dom"/>
</dbReference>
<proteinExistence type="predicted"/>
<keyword evidence="4" id="KW-1185">Reference proteome</keyword>
<organism evidence="3 4">
    <name type="scientific">Companilactobacillus nuruki</name>
    <dbReference type="NCBI Taxonomy" id="1993540"/>
    <lineage>
        <taxon>Bacteria</taxon>
        <taxon>Bacillati</taxon>
        <taxon>Bacillota</taxon>
        <taxon>Bacilli</taxon>
        <taxon>Lactobacillales</taxon>
        <taxon>Lactobacillaceae</taxon>
        <taxon>Companilactobacillus</taxon>
    </lineage>
</organism>
<evidence type="ECO:0000313" key="4">
    <source>
        <dbReference type="Proteomes" id="UP000235649"/>
    </source>
</evidence>
<dbReference type="Pfam" id="PF00874">
    <property type="entry name" value="PRD"/>
    <property type="match status" value="2"/>
</dbReference>
<dbReference type="SMART" id="SM01061">
    <property type="entry name" value="CAT_RBD"/>
    <property type="match status" value="1"/>
</dbReference>
<comment type="caution">
    <text evidence="3">The sequence shown here is derived from an EMBL/GenBank/DDBJ whole genome shotgun (WGS) entry which is preliminary data.</text>
</comment>
<dbReference type="GO" id="GO:0006355">
    <property type="term" value="P:regulation of DNA-templated transcription"/>
    <property type="evidence" value="ECO:0007669"/>
    <property type="project" value="InterPro"/>
</dbReference>
<dbReference type="Proteomes" id="UP000235649">
    <property type="component" value="Unassembled WGS sequence"/>
</dbReference>
<dbReference type="GO" id="GO:0003723">
    <property type="term" value="F:RNA binding"/>
    <property type="evidence" value="ECO:0007669"/>
    <property type="project" value="InterPro"/>
</dbReference>
<gene>
    <name evidence="3" type="ORF">CBP76_03305</name>
</gene>
<feature type="domain" description="PRD" evidence="2">
    <location>
        <begin position="67"/>
        <end position="171"/>
    </location>
</feature>
<dbReference type="RefSeq" id="WP_102195518.1">
    <property type="nucleotide sequence ID" value="NZ_NIPR01000006.1"/>
</dbReference>
<dbReference type="Pfam" id="PF03123">
    <property type="entry name" value="CAT_RBD"/>
    <property type="match status" value="1"/>
</dbReference>
<dbReference type="InterPro" id="IPR050661">
    <property type="entry name" value="BglG_antiterminators"/>
</dbReference>
<dbReference type="Gene3D" id="2.30.24.10">
    <property type="entry name" value="CAT RNA-binding domain"/>
    <property type="match status" value="1"/>
</dbReference>
<reference evidence="3 4" key="1">
    <citation type="submission" date="2017-05" db="EMBL/GenBank/DDBJ databases">
        <title>Lactobacillus nurukis nov., sp. nov., isolated from nuruk.</title>
        <authorList>
            <person name="Kim S.-J."/>
        </authorList>
    </citation>
    <scope>NUCLEOTIDE SEQUENCE [LARGE SCALE GENOMIC DNA]</scope>
    <source>
        <strain evidence="3 4">SYF10-1a</strain>
    </source>
</reference>
<dbReference type="OrthoDB" id="9813552at2"/>
<dbReference type="PANTHER" id="PTHR30185:SF15">
    <property type="entry name" value="CRYPTIC BETA-GLUCOSIDE BGL OPERON ANTITERMINATOR"/>
    <property type="match status" value="1"/>
</dbReference>
<dbReference type="InterPro" id="IPR011608">
    <property type="entry name" value="PRD"/>
</dbReference>
<protein>
    <submittedName>
        <fullName evidence="3">Transcription antiterminator lact</fullName>
    </submittedName>
</protein>
<dbReference type="PROSITE" id="PS51372">
    <property type="entry name" value="PRD_2"/>
    <property type="match status" value="2"/>
</dbReference>
<feature type="domain" description="PRD" evidence="2">
    <location>
        <begin position="175"/>
        <end position="282"/>
    </location>
</feature>
<evidence type="ECO:0000256" key="1">
    <source>
        <dbReference type="ARBA" id="ARBA00022737"/>
    </source>
</evidence>
<dbReference type="Gene3D" id="1.10.1790.10">
    <property type="entry name" value="PRD domain"/>
    <property type="match status" value="2"/>
</dbReference>
<dbReference type="SUPFAM" id="SSF63520">
    <property type="entry name" value="PTS-regulatory domain, PRD"/>
    <property type="match status" value="2"/>
</dbReference>
<name>A0A2N7AW09_9LACO</name>
<evidence type="ECO:0000259" key="2">
    <source>
        <dbReference type="PROSITE" id="PS51372"/>
    </source>
</evidence>
<evidence type="ECO:0000313" key="3">
    <source>
        <dbReference type="EMBL" id="PMD72476.1"/>
    </source>
</evidence>
<dbReference type="EMBL" id="NIPR01000006">
    <property type="protein sequence ID" value="PMD72476.1"/>
    <property type="molecule type" value="Genomic_DNA"/>
</dbReference>
<sequence length="285" mass="33216">MQLVIKEVFNNNTAVIDLGDGQRAIVKGKGIAYNKSKNSYLNSQRIEKIFYLDTVDSQKNLYFLIKNIPIDIVTTTYEIVDYAKKMFNYQLLDYIYITLSDHIFGAYKNFQAGKYHSSQIPDMSNQYLDEYLIASKGLNIINYNLQISLPETEIKNLALHFINAKSNQVSKYRVDDKVDFNKLIQSVLIRNNIFRTKSNSNYYDRFMIHLQYLSQRLNNISQDTGFDKKIELDMEKTYPGTAYVAKQIVNKIENVMGVKLSSKELLYFIIHIQRITQEDGLNQNK</sequence>
<dbReference type="InterPro" id="IPR036650">
    <property type="entry name" value="CAT_RNA-bd_dom_sf"/>
</dbReference>
<dbReference type="SUPFAM" id="SSF50151">
    <property type="entry name" value="SacY-like RNA-binding domain"/>
    <property type="match status" value="1"/>
</dbReference>
<dbReference type="InterPro" id="IPR036634">
    <property type="entry name" value="PRD_sf"/>
</dbReference>
<keyword evidence="1" id="KW-0677">Repeat</keyword>